<dbReference type="eggNOG" id="KOG1314">
    <property type="taxonomic scope" value="Eukaryota"/>
</dbReference>
<evidence type="ECO:0000256" key="1">
    <source>
        <dbReference type="ARBA" id="ARBA00004141"/>
    </source>
</evidence>
<dbReference type="PANTHER" id="PTHR12246">
    <property type="entry name" value="PALMITOYLTRANSFERASE ZDHHC16"/>
    <property type="match status" value="1"/>
</dbReference>
<dbReference type="KEGG" id="tad:TRIADDRAFT_58055"/>
<evidence type="ECO:0000256" key="5">
    <source>
        <dbReference type="ARBA" id="ARBA00023136"/>
    </source>
</evidence>
<dbReference type="InterPro" id="IPR001594">
    <property type="entry name" value="Palmitoyltrfase_DHHC"/>
</dbReference>
<evidence type="ECO:0000256" key="7">
    <source>
        <dbReference type="RuleBase" id="RU079119"/>
    </source>
</evidence>
<name>B3S2K2_TRIAD</name>
<keyword evidence="10" id="KW-1185">Reference proteome</keyword>
<evidence type="ECO:0000313" key="9">
    <source>
        <dbReference type="EMBL" id="EDV23108.1"/>
    </source>
</evidence>
<reference evidence="9 10" key="1">
    <citation type="journal article" date="2008" name="Nature">
        <title>The Trichoplax genome and the nature of placozoans.</title>
        <authorList>
            <person name="Srivastava M."/>
            <person name="Begovic E."/>
            <person name="Chapman J."/>
            <person name="Putnam N.H."/>
            <person name="Hellsten U."/>
            <person name="Kawashima T."/>
            <person name="Kuo A."/>
            <person name="Mitros T."/>
            <person name="Salamov A."/>
            <person name="Carpenter M.L."/>
            <person name="Signorovitch A.Y."/>
            <person name="Moreno M.A."/>
            <person name="Kamm K."/>
            <person name="Grimwood J."/>
            <person name="Schmutz J."/>
            <person name="Shapiro H."/>
            <person name="Grigoriev I.V."/>
            <person name="Buss L.W."/>
            <person name="Schierwater B."/>
            <person name="Dellaporta S.L."/>
            <person name="Rokhsar D.S."/>
        </authorList>
    </citation>
    <scope>NUCLEOTIDE SEQUENCE [LARGE SCALE GENOMIC DNA]</scope>
    <source>
        <strain evidence="9 10">Grell-BS-1999</strain>
    </source>
</reference>
<keyword evidence="2 7" id="KW-0808">Transferase</keyword>
<evidence type="ECO:0000256" key="4">
    <source>
        <dbReference type="ARBA" id="ARBA00022989"/>
    </source>
</evidence>
<dbReference type="EMBL" id="DS985247">
    <property type="protein sequence ID" value="EDV23108.1"/>
    <property type="molecule type" value="Genomic_DNA"/>
</dbReference>
<dbReference type="Pfam" id="PF01529">
    <property type="entry name" value="DHHC"/>
    <property type="match status" value="1"/>
</dbReference>
<dbReference type="CTD" id="6755559"/>
<proteinExistence type="inferred from homology"/>
<keyword evidence="4 7" id="KW-1133">Transmembrane helix</keyword>
<dbReference type="PROSITE" id="PS50216">
    <property type="entry name" value="DHHC"/>
    <property type="match status" value="1"/>
</dbReference>
<keyword evidence="6 7" id="KW-0012">Acyltransferase</keyword>
<dbReference type="InterPro" id="IPR039859">
    <property type="entry name" value="PFA4/ZDH16/20/ERF2-like"/>
</dbReference>
<gene>
    <name evidence="9" type="ORF">TRIADDRAFT_58055</name>
</gene>
<comment type="domain">
    <text evidence="7">The DHHC domain is required for palmitoyltransferase activity.</text>
</comment>
<dbReference type="GeneID" id="6755559"/>
<evidence type="ECO:0000256" key="2">
    <source>
        <dbReference type="ARBA" id="ARBA00022679"/>
    </source>
</evidence>
<protein>
    <recommendedName>
        <fullName evidence="7">Palmitoyltransferase</fullName>
        <ecNumber evidence="7">2.3.1.225</ecNumber>
    </recommendedName>
</protein>
<dbReference type="AlphaFoldDB" id="B3S2K2"/>
<evidence type="ECO:0000256" key="3">
    <source>
        <dbReference type="ARBA" id="ARBA00022692"/>
    </source>
</evidence>
<sequence length="216" mass="24962">MDDIHKWRFNSERTGITWLILDLLAWTLSFYTCFHLILLTFYAHRSFVIFGYALVMLLLLLSLIHVSLSDPGCLPPPTTDEIAADPKTLAFDYCQLCKVRKPLRSHHCRACKRCFRKLDHHCKLLYYIDPNQCTNCGYMSKNNWIVYLVTALSGAVWLFTSMLLLNQTFNLMLNKTTAERIKARRAGKGGHNNYYSSRFSRITKTTLLTVLLLTVA</sequence>
<dbReference type="RefSeq" id="XP_002114018.1">
    <property type="nucleotide sequence ID" value="XM_002113982.1"/>
</dbReference>
<dbReference type="GO" id="GO:0016020">
    <property type="term" value="C:membrane"/>
    <property type="evidence" value="ECO:0007669"/>
    <property type="project" value="UniProtKB-SubCell"/>
</dbReference>
<accession>B3S2K2</accession>
<feature type="transmembrane region" description="Helical" evidence="7">
    <location>
        <begin position="144"/>
        <end position="165"/>
    </location>
</feature>
<keyword evidence="3 7" id="KW-0812">Transmembrane</keyword>
<feature type="transmembrane region" description="Helical" evidence="7">
    <location>
        <begin position="16"/>
        <end position="42"/>
    </location>
</feature>
<comment type="similarity">
    <text evidence="7">Belongs to the DHHC palmitoyltransferase family.</text>
</comment>
<comment type="subcellular location">
    <subcellularLocation>
        <location evidence="1">Membrane</location>
        <topology evidence="1">Multi-pass membrane protein</topology>
    </subcellularLocation>
</comment>
<feature type="transmembrane region" description="Helical" evidence="7">
    <location>
        <begin position="49"/>
        <end position="68"/>
    </location>
</feature>
<dbReference type="EC" id="2.3.1.225" evidence="7"/>
<dbReference type="InParanoid" id="B3S2K2"/>
<keyword evidence="5 7" id="KW-0472">Membrane</keyword>
<evidence type="ECO:0000313" key="10">
    <source>
        <dbReference type="Proteomes" id="UP000009022"/>
    </source>
</evidence>
<feature type="domain" description="Palmitoyltransferase DHHC" evidence="8">
    <location>
        <begin position="92"/>
        <end position="125"/>
    </location>
</feature>
<comment type="catalytic activity">
    <reaction evidence="7">
        <text>L-cysteinyl-[protein] + hexadecanoyl-CoA = S-hexadecanoyl-L-cysteinyl-[protein] + CoA</text>
        <dbReference type="Rhea" id="RHEA:36683"/>
        <dbReference type="Rhea" id="RHEA-COMP:10131"/>
        <dbReference type="Rhea" id="RHEA-COMP:11032"/>
        <dbReference type="ChEBI" id="CHEBI:29950"/>
        <dbReference type="ChEBI" id="CHEBI:57287"/>
        <dbReference type="ChEBI" id="CHEBI:57379"/>
        <dbReference type="ChEBI" id="CHEBI:74151"/>
        <dbReference type="EC" id="2.3.1.225"/>
    </reaction>
</comment>
<dbReference type="Proteomes" id="UP000009022">
    <property type="component" value="Unassembled WGS sequence"/>
</dbReference>
<dbReference type="HOGENOM" id="CLU_1279145_0_0_1"/>
<organism evidence="9 10">
    <name type="scientific">Trichoplax adhaerens</name>
    <name type="common">Trichoplax reptans</name>
    <dbReference type="NCBI Taxonomy" id="10228"/>
    <lineage>
        <taxon>Eukaryota</taxon>
        <taxon>Metazoa</taxon>
        <taxon>Placozoa</taxon>
        <taxon>Uniplacotomia</taxon>
        <taxon>Trichoplacea</taxon>
        <taxon>Trichoplacidae</taxon>
        <taxon>Trichoplax</taxon>
    </lineage>
</organism>
<evidence type="ECO:0000259" key="8">
    <source>
        <dbReference type="Pfam" id="PF01529"/>
    </source>
</evidence>
<dbReference type="OrthoDB" id="4096362at2759"/>
<dbReference type="PhylomeDB" id="B3S2K2"/>
<dbReference type="GO" id="GO:0019706">
    <property type="term" value="F:protein-cysteine S-palmitoyltransferase activity"/>
    <property type="evidence" value="ECO:0007669"/>
    <property type="project" value="UniProtKB-EC"/>
</dbReference>
<evidence type="ECO:0000256" key="6">
    <source>
        <dbReference type="ARBA" id="ARBA00023315"/>
    </source>
</evidence>